<feature type="compositionally biased region" description="Basic residues" evidence="1">
    <location>
        <begin position="1070"/>
        <end position="1081"/>
    </location>
</feature>
<protein>
    <submittedName>
        <fullName evidence="2">Uncharacterized protein</fullName>
    </submittedName>
</protein>
<feature type="compositionally biased region" description="Polar residues" evidence="1">
    <location>
        <begin position="620"/>
        <end position="651"/>
    </location>
</feature>
<proteinExistence type="predicted"/>
<evidence type="ECO:0000256" key="1">
    <source>
        <dbReference type="SAM" id="MobiDB-lite"/>
    </source>
</evidence>
<feature type="region of interest" description="Disordered" evidence="1">
    <location>
        <begin position="499"/>
        <end position="533"/>
    </location>
</feature>
<feature type="region of interest" description="Disordered" evidence="1">
    <location>
        <begin position="113"/>
        <end position="192"/>
    </location>
</feature>
<feature type="compositionally biased region" description="Polar residues" evidence="1">
    <location>
        <begin position="842"/>
        <end position="859"/>
    </location>
</feature>
<dbReference type="HOGENOM" id="CLU_260452_0_0_1"/>
<dbReference type="Proteomes" id="UP000008068">
    <property type="component" value="Unassembled WGS sequence"/>
</dbReference>
<feature type="compositionally biased region" description="Polar residues" evidence="1">
    <location>
        <begin position="231"/>
        <end position="254"/>
    </location>
</feature>
<feature type="region of interest" description="Disordered" evidence="1">
    <location>
        <begin position="214"/>
        <end position="254"/>
    </location>
</feature>
<organism evidence="3">
    <name type="scientific">Caenorhabditis brenneri</name>
    <name type="common">Nematode worm</name>
    <dbReference type="NCBI Taxonomy" id="135651"/>
    <lineage>
        <taxon>Eukaryota</taxon>
        <taxon>Metazoa</taxon>
        <taxon>Ecdysozoa</taxon>
        <taxon>Nematoda</taxon>
        <taxon>Chromadorea</taxon>
        <taxon>Rhabditida</taxon>
        <taxon>Rhabditina</taxon>
        <taxon>Rhabditomorpha</taxon>
        <taxon>Rhabditoidea</taxon>
        <taxon>Rhabditidae</taxon>
        <taxon>Peloderinae</taxon>
        <taxon>Caenorhabditis</taxon>
    </lineage>
</organism>
<feature type="region of interest" description="Disordered" evidence="1">
    <location>
        <begin position="1070"/>
        <end position="1089"/>
    </location>
</feature>
<dbReference type="EMBL" id="GL379818">
    <property type="protein sequence ID" value="EGT46742.1"/>
    <property type="molecule type" value="Genomic_DNA"/>
</dbReference>
<feature type="compositionally biased region" description="Basic and acidic residues" evidence="1">
    <location>
        <begin position="8"/>
        <end position="19"/>
    </location>
</feature>
<dbReference type="InParanoid" id="G0MXD4"/>
<keyword evidence="3" id="KW-1185">Reference proteome</keyword>
<gene>
    <name evidence="2" type="ORF">CAEBREN_02041</name>
</gene>
<feature type="compositionally biased region" description="Basic and acidic residues" evidence="1">
    <location>
        <begin position="135"/>
        <end position="146"/>
    </location>
</feature>
<feature type="compositionally biased region" description="Basic and acidic residues" evidence="1">
    <location>
        <begin position="515"/>
        <end position="533"/>
    </location>
</feature>
<feature type="region of interest" description="Disordered" evidence="1">
    <location>
        <begin position="830"/>
        <end position="859"/>
    </location>
</feature>
<feature type="compositionally biased region" description="Basic residues" evidence="1">
    <location>
        <begin position="113"/>
        <end position="123"/>
    </location>
</feature>
<sequence length="1314" mass="147078">MLPVSPISDDRSDNHVEKGIDEEEPDEAAELRLQQDSKTKEAFEKMFEKDPNIVRKLYGANEDETYENQEDIEKMCPAPTGSQIYDTFFKNDQMMKDIILSLASTNEMIERNRKRQAMKKTIKPKQPNDASGARVIKEGQQKKVESNAKPVTVKRSSTEPPSELDQNCGAKRSEPSSSINHATISSDKNQLNSNQQKAIINSDKIVSLGLQESPRGALEEPAPEVPDLSENHQVPDSLNTERPQSSHSFESICEDQSNSLVPGITCNSVLSSNVAPPDKVNTVLVTCYTSRMKKNKKNIKRPIKMKQQDPSIFIDSLGGMDDTYRELTTSPSLDSSLDEFRKDPSYVLIDLDEYAKNPTSENFLVEPVPSSHNIQLSEPIDHTQQIEYPSDNSGTAWKFAEEPVRAISSGFAVAPLKNYPSSSNIQMGNDSGVPGRINVAPKRRATKTQRKSFFFLFFSEPSSSINHATISSGKNQLNSYQQPAIINSDKSIPVRLEERPRGALEEPAPEISDSSENHHVPDSRNTEHSESFHSFKSICKDQSNLLVPEMANYPSPNPIIAPSESLNTETMPAAQNTGRTADEMTEVDQSAPIAEDGNTISENNLMSPIVTPNKKARNPTMENEQPDPSESINTGSMSNGDNPFNNVRQQSPIGLDENCTVESEGSPRGASEQLLFDDQLCPFMVEMTSNLYSNLEAEPVNVSVAQNDLVNTTAQKKPDSMIETQFEFSIEGINIDLFEPSSPDDECIHRLFGSEDCAQHSITFPSNQKTECDILNGPCNGTFENLDIPLSEDFFDEPCSPSEHFAQFHDSQNTVVPTSDQFVGTIRRNQENPLENDREADSFQNSDPASSKSKTMSTIQLESDNTNANCQSEHMSSSKTVQSVPITQGTSNLAIAPSNKVSTVTIARYTSRMKNNKKNIERPIEMKQQNPSIFVDSLGGMDDTYHELTISPSLDISLDKLRNDPTYAQADLDKNPKNPTSGNVLVEPVPSSHSIEQSEPIDRNQQIEYPTEGDLHESHILETAWECAEEPVQTISLSVAVVPTENHPSTSNKPMGNDIETPARIYVAPKRRATKAQRKRDPRSATFPFGTRIVPSQPFDMCWIHPSFVPDNTQLINVHQYDWQYPHNYEHIRNFFKECWPVAKPINNILKGDTVGTKRNPMKCTIDVPLPPDVNDRTGRFKPILLNGIRWQTCDSSYVPFPDVLALAPPDSSDAPYKNLHENNLTRLEMWLKWYPMYRPTQEKGFLNELEEKTYTLLDGRYELYSKALIIGSRVSNEQDQNLLKAIYELDAMLQEGLKKMLPAQIYINIKGYF</sequence>
<evidence type="ECO:0000313" key="2">
    <source>
        <dbReference type="EMBL" id="EGT46742.1"/>
    </source>
</evidence>
<feature type="compositionally biased region" description="Polar residues" evidence="1">
    <location>
        <begin position="175"/>
        <end position="192"/>
    </location>
</feature>
<feature type="region of interest" description="Disordered" evidence="1">
    <location>
        <begin position="1"/>
        <end position="28"/>
    </location>
</feature>
<evidence type="ECO:0000313" key="3">
    <source>
        <dbReference type="Proteomes" id="UP000008068"/>
    </source>
</evidence>
<accession>G0MXD4</accession>
<feature type="region of interest" description="Disordered" evidence="1">
    <location>
        <begin position="593"/>
        <end position="651"/>
    </location>
</feature>
<reference evidence="3" key="1">
    <citation type="submission" date="2011-07" db="EMBL/GenBank/DDBJ databases">
        <authorList>
            <consortium name="Caenorhabditis brenneri Sequencing and Analysis Consortium"/>
            <person name="Wilson R.K."/>
        </authorList>
    </citation>
    <scope>NUCLEOTIDE SEQUENCE [LARGE SCALE GENOMIC DNA]</scope>
    <source>
        <strain evidence="3">PB2801</strain>
    </source>
</reference>
<name>G0MXD4_CAEBE</name>